<proteinExistence type="predicted"/>
<accession>A0A0B0EJY5</accession>
<evidence type="ECO:0000313" key="5">
    <source>
        <dbReference type="Proteomes" id="UP000030652"/>
    </source>
</evidence>
<sequence length="318" mass="35308">MVILNQIVGIGGFSIADNLRLIVIAVIFIGIIVVLLYLRVAKNGEKTNRKYISREETIKDKTGEDIEDLENIVEYAEETAEKPVINFETIEEKIKNSEAEMIAKFAAVIKDVRVKIDAKLTTEIEELIAKIEEREKEIVNKIENIIEAKVQEVLNKMNDRVGAALHAQKKPTASVLEELVDPLRTEEVPADSLISEKAEKTVKEKVDFEEMKEGPVSVSSSNESKAVVEEAVGGTDDFDMQEFLKEEPVGISFSGESNVLSEDNVEKNLEAKESIVSSGKIEEKVPEEAGGDSADFDIQAFLDELENLPSEKDPKAEK</sequence>
<feature type="coiled-coil region" evidence="1">
    <location>
        <begin position="117"/>
        <end position="148"/>
    </location>
</feature>
<protein>
    <submittedName>
        <fullName evidence="4">Uncharacterized protein</fullName>
    </submittedName>
</protein>
<dbReference type="EMBL" id="JRYO01000221">
    <property type="protein sequence ID" value="KHE91035.1"/>
    <property type="molecule type" value="Genomic_DNA"/>
</dbReference>
<feature type="compositionally biased region" description="Basic and acidic residues" evidence="2">
    <location>
        <begin position="309"/>
        <end position="318"/>
    </location>
</feature>
<keyword evidence="3" id="KW-0472">Membrane</keyword>
<organism evidence="4 5">
    <name type="scientific">Candidatus Scalindua brodae</name>
    <dbReference type="NCBI Taxonomy" id="237368"/>
    <lineage>
        <taxon>Bacteria</taxon>
        <taxon>Pseudomonadati</taxon>
        <taxon>Planctomycetota</taxon>
        <taxon>Candidatus Brocadiia</taxon>
        <taxon>Candidatus Brocadiales</taxon>
        <taxon>Candidatus Scalinduaceae</taxon>
        <taxon>Candidatus Scalindua</taxon>
    </lineage>
</organism>
<name>A0A0B0EJY5_9BACT</name>
<keyword evidence="3" id="KW-1133">Transmembrane helix</keyword>
<comment type="caution">
    <text evidence="4">The sequence shown here is derived from an EMBL/GenBank/DDBJ whole genome shotgun (WGS) entry which is preliminary data.</text>
</comment>
<keyword evidence="1" id="KW-0175">Coiled coil</keyword>
<dbReference type="AlphaFoldDB" id="A0A0B0EJY5"/>
<evidence type="ECO:0000256" key="3">
    <source>
        <dbReference type="SAM" id="Phobius"/>
    </source>
</evidence>
<gene>
    <name evidence="4" type="ORF">SCABRO_03193</name>
</gene>
<feature type="region of interest" description="Disordered" evidence="2">
    <location>
        <begin position="271"/>
        <end position="318"/>
    </location>
</feature>
<evidence type="ECO:0000256" key="1">
    <source>
        <dbReference type="SAM" id="Coils"/>
    </source>
</evidence>
<evidence type="ECO:0000256" key="2">
    <source>
        <dbReference type="SAM" id="MobiDB-lite"/>
    </source>
</evidence>
<reference evidence="4 5" key="1">
    <citation type="submission" date="2014-10" db="EMBL/GenBank/DDBJ databases">
        <title>Draft genome of anammox bacterium scalindua brodae, obtained using differential coverage binning of sequence data from two enrichment reactors.</title>
        <authorList>
            <person name="Speth D.R."/>
            <person name="Russ L."/>
            <person name="Kartal B."/>
            <person name="Op den Camp H.J."/>
            <person name="Dutilh B.E."/>
            <person name="Jetten M.S."/>
        </authorList>
    </citation>
    <scope>NUCLEOTIDE SEQUENCE [LARGE SCALE GENOMIC DNA]</scope>
    <source>
        <strain evidence="4">RU1</strain>
    </source>
</reference>
<dbReference type="Proteomes" id="UP000030652">
    <property type="component" value="Unassembled WGS sequence"/>
</dbReference>
<evidence type="ECO:0000313" key="4">
    <source>
        <dbReference type="EMBL" id="KHE91035.1"/>
    </source>
</evidence>
<feature type="transmembrane region" description="Helical" evidence="3">
    <location>
        <begin position="21"/>
        <end position="40"/>
    </location>
</feature>
<keyword evidence="3" id="KW-0812">Transmembrane</keyword>